<dbReference type="AlphaFoldDB" id="A0AAE3WBG3"/>
<dbReference type="EMBL" id="JANHAX010000002">
    <property type="protein sequence ID" value="MDQ2089637.1"/>
    <property type="molecule type" value="Genomic_DNA"/>
</dbReference>
<gene>
    <name evidence="2" type="ORF">NO357_06955</name>
</gene>
<name>A0AAE3WBG3_9RHOB</name>
<feature type="region of interest" description="Disordered" evidence="1">
    <location>
        <begin position="1"/>
        <end position="71"/>
    </location>
</feature>
<feature type="compositionally biased region" description="Basic and acidic residues" evidence="1">
    <location>
        <begin position="33"/>
        <end position="59"/>
    </location>
</feature>
<reference evidence="2" key="2">
    <citation type="submission" date="2023-02" db="EMBL/GenBank/DDBJ databases">
        <title>'Rhodoalgimonas zhirmunskyi' gen. nov., isolated from a red alga.</title>
        <authorList>
            <person name="Nedashkovskaya O.I."/>
            <person name="Otstavnykh N.Y."/>
            <person name="Bystritskaya E.P."/>
            <person name="Balabanova L.A."/>
            <person name="Isaeva M.P."/>
        </authorList>
    </citation>
    <scope>NUCLEOTIDE SEQUENCE</scope>
    <source>
        <strain evidence="2">KCTC 52189</strain>
    </source>
</reference>
<evidence type="ECO:0000313" key="3">
    <source>
        <dbReference type="Proteomes" id="UP001226762"/>
    </source>
</evidence>
<comment type="caution">
    <text evidence="2">The sequence shown here is derived from an EMBL/GenBank/DDBJ whole genome shotgun (WGS) entry which is preliminary data.</text>
</comment>
<feature type="compositionally biased region" description="Polar residues" evidence="1">
    <location>
        <begin position="13"/>
        <end position="27"/>
    </location>
</feature>
<keyword evidence="3" id="KW-1185">Reference proteome</keyword>
<sequence>MIDAPGNAARPGDSNSDALGQTAQFRTTLHPAKFSERRSGRYLERPDAANRGLRPDHRRPVAQPSWQNTSA</sequence>
<proteinExistence type="predicted"/>
<accession>A0AAE3WBG3</accession>
<dbReference type="Proteomes" id="UP001226762">
    <property type="component" value="Unassembled WGS sequence"/>
</dbReference>
<evidence type="ECO:0000313" key="2">
    <source>
        <dbReference type="EMBL" id="MDQ2089637.1"/>
    </source>
</evidence>
<evidence type="ECO:0000256" key="1">
    <source>
        <dbReference type="SAM" id="MobiDB-lite"/>
    </source>
</evidence>
<organism evidence="2 3">
    <name type="scientific">Marimonas arenosa</name>
    <dbReference type="NCBI Taxonomy" id="1795305"/>
    <lineage>
        <taxon>Bacteria</taxon>
        <taxon>Pseudomonadati</taxon>
        <taxon>Pseudomonadota</taxon>
        <taxon>Alphaproteobacteria</taxon>
        <taxon>Rhodobacterales</taxon>
        <taxon>Paracoccaceae</taxon>
        <taxon>Marimonas</taxon>
    </lineage>
</organism>
<reference evidence="2" key="1">
    <citation type="submission" date="2022-07" db="EMBL/GenBank/DDBJ databases">
        <authorList>
            <person name="Otstavnykh N."/>
            <person name="Isaeva M."/>
            <person name="Bystritskaya E."/>
        </authorList>
    </citation>
    <scope>NUCLEOTIDE SEQUENCE</scope>
    <source>
        <strain evidence="2">KCTC 52189</strain>
    </source>
</reference>
<protein>
    <submittedName>
        <fullName evidence="2">Uncharacterized protein</fullName>
    </submittedName>
</protein>